<keyword evidence="2" id="KW-1185">Reference proteome</keyword>
<dbReference type="Proteomes" id="UP001501009">
    <property type="component" value="Unassembled WGS sequence"/>
</dbReference>
<dbReference type="EMBL" id="BAABDE010000015">
    <property type="protein sequence ID" value="GAA3795805.1"/>
    <property type="molecule type" value="Genomic_DNA"/>
</dbReference>
<reference evidence="2" key="1">
    <citation type="journal article" date="2019" name="Int. J. Syst. Evol. Microbiol.">
        <title>The Global Catalogue of Microorganisms (GCM) 10K type strain sequencing project: providing services to taxonomists for standard genome sequencing and annotation.</title>
        <authorList>
            <consortium name="The Broad Institute Genomics Platform"/>
            <consortium name="The Broad Institute Genome Sequencing Center for Infectious Disease"/>
            <person name="Wu L."/>
            <person name="Ma J."/>
        </authorList>
    </citation>
    <scope>NUCLEOTIDE SEQUENCE [LARGE SCALE GENOMIC DNA]</scope>
    <source>
        <strain evidence="2">JCM 17138</strain>
    </source>
</reference>
<evidence type="ECO:0000313" key="1">
    <source>
        <dbReference type="EMBL" id="GAA3795805.1"/>
    </source>
</evidence>
<proteinExistence type="predicted"/>
<sequence>MHDRHRARTTSLTRVVLASGRSVDLAELRLSSTYGGMPEGCPGYPCKPVNDMVIKSLLSTAEHTFPTTPIHLVPPRREHPHHYAGAFGPVELLPPVACVGSFRSTALDPDHDPLQYRSALTVVWFQPTTRVPCECEAEGALREVDWEGLARDYEL</sequence>
<gene>
    <name evidence="1" type="ORF">GCM10022403_032140</name>
</gene>
<accession>A0ABP7HP36</accession>
<comment type="caution">
    <text evidence="1">The sequence shown here is derived from an EMBL/GenBank/DDBJ whole genome shotgun (WGS) entry which is preliminary data.</text>
</comment>
<protein>
    <submittedName>
        <fullName evidence="1">Uncharacterized protein</fullName>
    </submittedName>
</protein>
<name>A0ABP7HP36_9ACTN</name>
<dbReference type="RefSeq" id="WP_275780525.1">
    <property type="nucleotide sequence ID" value="NZ_BAABDE010000015.1"/>
</dbReference>
<evidence type="ECO:0000313" key="2">
    <source>
        <dbReference type="Proteomes" id="UP001501009"/>
    </source>
</evidence>
<organism evidence="1 2">
    <name type="scientific">Streptomyces coacervatus</name>
    <dbReference type="NCBI Taxonomy" id="647381"/>
    <lineage>
        <taxon>Bacteria</taxon>
        <taxon>Bacillati</taxon>
        <taxon>Actinomycetota</taxon>
        <taxon>Actinomycetes</taxon>
        <taxon>Kitasatosporales</taxon>
        <taxon>Streptomycetaceae</taxon>
        <taxon>Streptomyces</taxon>
    </lineage>
</organism>